<dbReference type="Proteomes" id="UP000015241">
    <property type="component" value="Unassembled WGS sequence"/>
</dbReference>
<name>S8EKW1_FOMSC</name>
<dbReference type="HOGENOM" id="CLU_164205_0_0_1"/>
<dbReference type="eggNOG" id="ENOG502SC56">
    <property type="taxonomic scope" value="Eukaryota"/>
</dbReference>
<dbReference type="InterPro" id="IPR012337">
    <property type="entry name" value="RNaseH-like_sf"/>
</dbReference>
<dbReference type="AlphaFoldDB" id="S8EKW1"/>
<reference evidence="2 3" key="1">
    <citation type="journal article" date="2012" name="Science">
        <title>The Paleozoic origin of enzymatic lignin decomposition reconstructed from 31 fungal genomes.</title>
        <authorList>
            <person name="Floudas D."/>
            <person name="Binder M."/>
            <person name="Riley R."/>
            <person name="Barry K."/>
            <person name="Blanchette R.A."/>
            <person name="Henrissat B."/>
            <person name="Martinez A.T."/>
            <person name="Otillar R."/>
            <person name="Spatafora J.W."/>
            <person name="Yadav J.S."/>
            <person name="Aerts A."/>
            <person name="Benoit I."/>
            <person name="Boyd A."/>
            <person name="Carlson A."/>
            <person name="Copeland A."/>
            <person name="Coutinho P.M."/>
            <person name="de Vries R.P."/>
            <person name="Ferreira P."/>
            <person name="Findley K."/>
            <person name="Foster B."/>
            <person name="Gaskell J."/>
            <person name="Glotzer D."/>
            <person name="Gorecki P."/>
            <person name="Heitman J."/>
            <person name="Hesse C."/>
            <person name="Hori C."/>
            <person name="Igarashi K."/>
            <person name="Jurgens J.A."/>
            <person name="Kallen N."/>
            <person name="Kersten P."/>
            <person name="Kohler A."/>
            <person name="Kuees U."/>
            <person name="Kumar T.K.A."/>
            <person name="Kuo A."/>
            <person name="LaButti K."/>
            <person name="Larrondo L.F."/>
            <person name="Lindquist E."/>
            <person name="Ling A."/>
            <person name="Lombard V."/>
            <person name="Lucas S."/>
            <person name="Lundell T."/>
            <person name="Martin R."/>
            <person name="McLaughlin D.J."/>
            <person name="Morgenstern I."/>
            <person name="Morin E."/>
            <person name="Murat C."/>
            <person name="Nagy L.G."/>
            <person name="Nolan M."/>
            <person name="Ohm R.A."/>
            <person name="Patyshakuliyeva A."/>
            <person name="Rokas A."/>
            <person name="Ruiz-Duenas F.J."/>
            <person name="Sabat G."/>
            <person name="Salamov A."/>
            <person name="Samejima M."/>
            <person name="Schmutz J."/>
            <person name="Slot J.C."/>
            <person name="St John F."/>
            <person name="Stenlid J."/>
            <person name="Sun H."/>
            <person name="Sun S."/>
            <person name="Syed K."/>
            <person name="Tsang A."/>
            <person name="Wiebenga A."/>
            <person name="Young D."/>
            <person name="Pisabarro A."/>
            <person name="Eastwood D.C."/>
            <person name="Martin F."/>
            <person name="Cullen D."/>
            <person name="Grigoriev I.V."/>
            <person name="Hibbett D.S."/>
        </authorList>
    </citation>
    <scope>NUCLEOTIDE SEQUENCE</scope>
    <source>
        <strain evidence="3">FP-58527</strain>
    </source>
</reference>
<feature type="non-terminal residue" evidence="2">
    <location>
        <position position="1"/>
    </location>
</feature>
<dbReference type="EMBL" id="KE504123">
    <property type="protein sequence ID" value="EPT05727.1"/>
    <property type="molecule type" value="Genomic_DNA"/>
</dbReference>
<proteinExistence type="predicted"/>
<dbReference type="OrthoDB" id="2797645at2759"/>
<dbReference type="InParanoid" id="S8EKW1"/>
<evidence type="ECO:0000259" key="1">
    <source>
        <dbReference type="PROSITE" id="PS50879"/>
    </source>
</evidence>
<dbReference type="InterPro" id="IPR002156">
    <property type="entry name" value="RNaseH_domain"/>
</dbReference>
<organism evidence="2 3">
    <name type="scientific">Fomitopsis schrenkii</name>
    <name type="common">Brown rot fungus</name>
    <dbReference type="NCBI Taxonomy" id="2126942"/>
    <lineage>
        <taxon>Eukaryota</taxon>
        <taxon>Fungi</taxon>
        <taxon>Dikarya</taxon>
        <taxon>Basidiomycota</taxon>
        <taxon>Agaricomycotina</taxon>
        <taxon>Agaricomycetes</taxon>
        <taxon>Polyporales</taxon>
        <taxon>Fomitopsis</taxon>
    </lineage>
</organism>
<sequence length="108" mass="12383">FTLRWVPGHKGIEGNEMADVEAKKAARGDSSPVEDLPGWLRKQGTLPKSVSKVRQALNTTIARRAKEEWRRSPRAARMDRIDDHMPSKVYRKLAERLPRRQASILIQL</sequence>
<keyword evidence="3" id="KW-1185">Reference proteome</keyword>
<evidence type="ECO:0000313" key="3">
    <source>
        <dbReference type="Proteomes" id="UP000015241"/>
    </source>
</evidence>
<dbReference type="PROSITE" id="PS50879">
    <property type="entry name" value="RNASE_H_1"/>
    <property type="match status" value="1"/>
</dbReference>
<dbReference type="SUPFAM" id="SSF53098">
    <property type="entry name" value="Ribonuclease H-like"/>
    <property type="match status" value="1"/>
</dbReference>
<dbReference type="InterPro" id="IPR036397">
    <property type="entry name" value="RNaseH_sf"/>
</dbReference>
<gene>
    <name evidence="2" type="ORF">FOMPIDRAFT_11217</name>
</gene>
<dbReference type="STRING" id="743788.S8EKW1"/>
<accession>S8EKW1</accession>
<dbReference type="GO" id="GO:0004523">
    <property type="term" value="F:RNA-DNA hybrid ribonuclease activity"/>
    <property type="evidence" value="ECO:0007669"/>
    <property type="project" value="InterPro"/>
</dbReference>
<protein>
    <recommendedName>
        <fullName evidence="1">RNase H type-1 domain-containing protein</fullName>
    </recommendedName>
</protein>
<feature type="non-terminal residue" evidence="2">
    <location>
        <position position="108"/>
    </location>
</feature>
<dbReference type="GO" id="GO:0003676">
    <property type="term" value="F:nucleic acid binding"/>
    <property type="evidence" value="ECO:0007669"/>
    <property type="project" value="InterPro"/>
</dbReference>
<dbReference type="Gene3D" id="3.30.420.10">
    <property type="entry name" value="Ribonuclease H-like superfamily/Ribonuclease H"/>
    <property type="match status" value="1"/>
</dbReference>
<feature type="domain" description="RNase H type-1" evidence="1">
    <location>
        <begin position="1"/>
        <end position="27"/>
    </location>
</feature>
<evidence type="ECO:0000313" key="2">
    <source>
        <dbReference type="EMBL" id="EPT05727.1"/>
    </source>
</evidence>